<keyword evidence="1" id="KW-1133">Transmembrane helix</keyword>
<dbReference type="EMBL" id="LCHN01000037">
    <property type="protein sequence ID" value="KKT34460.1"/>
    <property type="molecule type" value="Genomic_DNA"/>
</dbReference>
<reference evidence="2 3" key="1">
    <citation type="journal article" date="2015" name="Nature">
        <title>rRNA introns, odd ribosomes, and small enigmatic genomes across a large radiation of phyla.</title>
        <authorList>
            <person name="Brown C.T."/>
            <person name="Hug L.A."/>
            <person name="Thomas B.C."/>
            <person name="Sharon I."/>
            <person name="Castelle C.J."/>
            <person name="Singh A."/>
            <person name="Wilkins M.J."/>
            <person name="Williams K.H."/>
            <person name="Banfield J.F."/>
        </authorList>
    </citation>
    <scope>NUCLEOTIDE SEQUENCE [LARGE SCALE GENOMIC DNA]</scope>
</reference>
<evidence type="ECO:0000313" key="3">
    <source>
        <dbReference type="Proteomes" id="UP000034069"/>
    </source>
</evidence>
<evidence type="ECO:0000256" key="1">
    <source>
        <dbReference type="SAM" id="Phobius"/>
    </source>
</evidence>
<feature type="transmembrane region" description="Helical" evidence="1">
    <location>
        <begin position="7"/>
        <end position="29"/>
    </location>
</feature>
<keyword evidence="1" id="KW-0472">Membrane</keyword>
<protein>
    <submittedName>
        <fullName evidence="2">Uncharacterized protein</fullName>
    </submittedName>
</protein>
<proteinExistence type="predicted"/>
<feature type="transmembrane region" description="Helical" evidence="1">
    <location>
        <begin position="35"/>
        <end position="53"/>
    </location>
</feature>
<feature type="transmembrane region" description="Helical" evidence="1">
    <location>
        <begin position="65"/>
        <end position="86"/>
    </location>
</feature>
<comment type="caution">
    <text evidence="2">The sequence shown here is derived from an EMBL/GenBank/DDBJ whole genome shotgun (WGS) entry which is preliminary data.</text>
</comment>
<name>A0A0G1GIT7_9BACT</name>
<organism evidence="2 3">
    <name type="scientific">Candidatus Collierbacteria bacterium GW2011_GWA1_44_12</name>
    <dbReference type="NCBI Taxonomy" id="1618376"/>
    <lineage>
        <taxon>Bacteria</taxon>
        <taxon>Candidatus Collieribacteriota</taxon>
    </lineage>
</organism>
<sequence>MHQELKYILLTVALAVVVGFLVALATFALIGDAAFNLPGGSLSSGFFMSLMIVDQLNYRSTINFILFIIGGTFSGLLGFLIFLALFV</sequence>
<evidence type="ECO:0000313" key="2">
    <source>
        <dbReference type="EMBL" id="KKT34460.1"/>
    </source>
</evidence>
<gene>
    <name evidence="2" type="ORF">UW23_C0037G0001</name>
</gene>
<dbReference type="Proteomes" id="UP000034069">
    <property type="component" value="Unassembled WGS sequence"/>
</dbReference>
<accession>A0A0G1GIT7</accession>
<keyword evidence="1" id="KW-0812">Transmembrane</keyword>
<dbReference type="AlphaFoldDB" id="A0A0G1GIT7"/>